<evidence type="ECO:0000313" key="1">
    <source>
        <dbReference type="EMBL" id="RMM49676.1"/>
    </source>
</evidence>
<dbReference type="Proteomes" id="UP000270661">
    <property type="component" value="Unassembled WGS sequence"/>
</dbReference>
<evidence type="ECO:0000313" key="2">
    <source>
        <dbReference type="Proteomes" id="UP000270661"/>
    </source>
</evidence>
<dbReference type="AlphaFoldDB" id="A0A3M3ELL6"/>
<dbReference type="EMBL" id="RBOJ01000074">
    <property type="protein sequence ID" value="RMM49676.1"/>
    <property type="molecule type" value="Genomic_DNA"/>
</dbReference>
<organism evidence="1 2">
    <name type="scientific">Pseudomonas corrugata</name>
    <dbReference type="NCBI Taxonomy" id="47879"/>
    <lineage>
        <taxon>Bacteria</taxon>
        <taxon>Pseudomonadati</taxon>
        <taxon>Pseudomonadota</taxon>
        <taxon>Gammaproteobacteria</taxon>
        <taxon>Pseudomonadales</taxon>
        <taxon>Pseudomonadaceae</taxon>
        <taxon>Pseudomonas</taxon>
    </lineage>
</organism>
<keyword evidence="2" id="KW-1185">Reference proteome</keyword>
<dbReference type="SUPFAM" id="SSF110296">
    <property type="entry name" value="Oligoxyloglucan reducing end-specific cellobiohydrolase"/>
    <property type="match status" value="1"/>
</dbReference>
<dbReference type="RefSeq" id="WP_053191173.1">
    <property type="nucleotide sequence ID" value="NZ_LHVK01000003.1"/>
</dbReference>
<gene>
    <name evidence="1" type="ORF">ALQ77_03214</name>
</gene>
<reference evidence="1 2" key="1">
    <citation type="submission" date="2018-08" db="EMBL/GenBank/DDBJ databases">
        <title>Recombination of ecologically and evolutionarily significant loci maintains genetic cohesion in the Pseudomonas syringae species complex.</title>
        <authorList>
            <person name="Dillon M."/>
            <person name="Thakur S."/>
            <person name="Almeida R.N.D."/>
            <person name="Weir B.S."/>
            <person name="Guttman D.S."/>
        </authorList>
    </citation>
    <scope>NUCLEOTIDE SEQUENCE [LARGE SCALE GENOMIC DNA]</scope>
    <source>
        <strain evidence="1 2">NCPPB2445</strain>
    </source>
</reference>
<name>A0A3M3ELL6_9PSED</name>
<sequence>MPRSKLLSTLFVALIVGAGLWYMWMIARAKLEWGGASPDQQQIGTVQDTRQRAATQYCTGVVVTPQGTWLVARMEGEAGQLEGSADSVNLDTVAYGKRDEDLEPEDSGAFASLLSGGGKETSFISRLDAQGRFQLVAHVSAAACLVASPDGASVFLLTGLDRPETAAPDGVGQTVVFRSDDQGKRWTWLVNGWFPGADQLAWNLEPYFHGADEVWAWGKPSGIDNESGEDTPGAISTGVFYSADRGMSSTPIVAAESLLVSAEYVQVKRPDVTQWRTGDGTYGETRTHVIQMDAQRAYIWVSQRFWGSDPDGEGDNIAFNVTTRAQLLRKAGRWQVVDVQRDDNLFIDALAHNSSGRVVGLIDQSDHGQDAVAELDTSALTWHPLGDLPSVFGPLASDTRLREGHFHLGQNSLLINTSSEHRPPRWLYWWSDASISADGVFYSKDWGRSWQRLAIDGYLGILGFQPTEDRVIWAKGNWYDSRDEGIYSYGLR</sequence>
<comment type="caution">
    <text evidence="1">The sequence shown here is derived from an EMBL/GenBank/DDBJ whole genome shotgun (WGS) entry which is preliminary data.</text>
</comment>
<dbReference type="OrthoDB" id="8649105at2"/>
<accession>A0A3M3ELL6</accession>
<proteinExistence type="predicted"/>
<dbReference type="STRING" id="47879.AXG94_03595"/>
<protein>
    <submittedName>
        <fullName evidence="1">Uncharacterized protein</fullName>
    </submittedName>
</protein>